<evidence type="ECO:0000256" key="3">
    <source>
        <dbReference type="ARBA" id="ARBA00022989"/>
    </source>
</evidence>
<feature type="transmembrane region" description="Helical" evidence="6">
    <location>
        <begin position="272"/>
        <end position="294"/>
    </location>
</feature>
<evidence type="ECO:0000256" key="4">
    <source>
        <dbReference type="ARBA" id="ARBA00023136"/>
    </source>
</evidence>
<dbReference type="InterPro" id="IPR036259">
    <property type="entry name" value="MFS_trans_sf"/>
</dbReference>
<dbReference type="OrthoDB" id="3026777at2759"/>
<dbReference type="Pfam" id="PF07690">
    <property type="entry name" value="MFS_1"/>
    <property type="match status" value="1"/>
</dbReference>
<accession>G4TPR1</accession>
<keyword evidence="4 6" id="KW-0472">Membrane</keyword>
<dbReference type="SUPFAM" id="SSF103473">
    <property type="entry name" value="MFS general substrate transporter"/>
    <property type="match status" value="1"/>
</dbReference>
<dbReference type="EMBL" id="CAFZ01000215">
    <property type="protein sequence ID" value="CCA73304.1"/>
    <property type="molecule type" value="Genomic_DNA"/>
</dbReference>
<dbReference type="OMA" id="TFALICH"/>
<keyword evidence="2 6" id="KW-0812">Transmembrane</keyword>
<feature type="transmembrane region" description="Helical" evidence="6">
    <location>
        <begin position="587"/>
        <end position="608"/>
    </location>
</feature>
<dbReference type="GO" id="GO:0022857">
    <property type="term" value="F:transmembrane transporter activity"/>
    <property type="evidence" value="ECO:0007669"/>
    <property type="project" value="InterPro"/>
</dbReference>
<organism evidence="7 8">
    <name type="scientific">Serendipita indica (strain DSM 11827)</name>
    <name type="common">Root endophyte fungus</name>
    <name type="synonym">Piriformospora indica</name>
    <dbReference type="NCBI Taxonomy" id="1109443"/>
    <lineage>
        <taxon>Eukaryota</taxon>
        <taxon>Fungi</taxon>
        <taxon>Dikarya</taxon>
        <taxon>Basidiomycota</taxon>
        <taxon>Agaricomycotina</taxon>
        <taxon>Agaricomycetes</taxon>
        <taxon>Sebacinales</taxon>
        <taxon>Serendipitaceae</taxon>
        <taxon>Serendipita</taxon>
    </lineage>
</organism>
<dbReference type="HOGENOM" id="CLU_017517_1_0_1"/>
<feature type="transmembrane region" description="Helical" evidence="6">
    <location>
        <begin position="209"/>
        <end position="231"/>
    </location>
</feature>
<feature type="transmembrane region" description="Helical" evidence="6">
    <location>
        <begin position="64"/>
        <end position="82"/>
    </location>
</feature>
<dbReference type="PANTHER" id="PTHR23507">
    <property type="entry name" value="ZGC:174356"/>
    <property type="match status" value="1"/>
</dbReference>
<feature type="compositionally biased region" description="Basic and acidic residues" evidence="5">
    <location>
        <begin position="10"/>
        <end position="20"/>
    </location>
</feature>
<dbReference type="InterPro" id="IPR011701">
    <property type="entry name" value="MFS"/>
</dbReference>
<protein>
    <recommendedName>
        <fullName evidence="9">Major facilitator superfamily (MFS) profile domain-containing protein</fullName>
    </recommendedName>
</protein>
<feature type="transmembrane region" description="Helical" evidence="6">
    <location>
        <begin position="144"/>
        <end position="163"/>
    </location>
</feature>
<dbReference type="eggNOG" id="KOG2816">
    <property type="taxonomic scope" value="Eukaryota"/>
</dbReference>
<feature type="compositionally biased region" description="Basic and acidic residues" evidence="5">
    <location>
        <begin position="534"/>
        <end position="545"/>
    </location>
</feature>
<evidence type="ECO:0000313" key="8">
    <source>
        <dbReference type="Proteomes" id="UP000007148"/>
    </source>
</evidence>
<feature type="transmembrane region" description="Helical" evidence="6">
    <location>
        <begin position="553"/>
        <end position="581"/>
    </location>
</feature>
<feature type="compositionally biased region" description="Polar residues" evidence="5">
    <location>
        <begin position="521"/>
        <end position="530"/>
    </location>
</feature>
<feature type="region of interest" description="Disordered" evidence="5">
    <location>
        <begin position="513"/>
        <end position="546"/>
    </location>
</feature>
<evidence type="ECO:0000256" key="6">
    <source>
        <dbReference type="SAM" id="Phobius"/>
    </source>
</evidence>
<dbReference type="Gene3D" id="1.20.1250.20">
    <property type="entry name" value="MFS general substrate transporter like domains"/>
    <property type="match status" value="1"/>
</dbReference>
<feature type="transmembrane region" description="Helical" evidence="6">
    <location>
        <begin position="404"/>
        <end position="425"/>
    </location>
</feature>
<reference evidence="7 8" key="1">
    <citation type="journal article" date="2011" name="PLoS Pathog.">
        <title>Endophytic Life Strategies Decoded by Genome and Transcriptome Analyses of the Mutualistic Root Symbiont Piriformospora indica.</title>
        <authorList>
            <person name="Zuccaro A."/>
            <person name="Lahrmann U."/>
            <person name="Guldener U."/>
            <person name="Langen G."/>
            <person name="Pfiffi S."/>
            <person name="Biedenkopf D."/>
            <person name="Wong P."/>
            <person name="Samans B."/>
            <person name="Grimm C."/>
            <person name="Basiewicz M."/>
            <person name="Murat C."/>
            <person name="Martin F."/>
            <person name="Kogel K.H."/>
        </authorList>
    </citation>
    <scope>NUCLEOTIDE SEQUENCE [LARGE SCALE GENOMIC DNA]</scope>
    <source>
        <strain evidence="7 8">DSM 11827</strain>
    </source>
</reference>
<dbReference type="InParanoid" id="G4TPR1"/>
<gene>
    <name evidence="7" type="ORF">PIIN_07259</name>
</gene>
<dbReference type="GO" id="GO:0016020">
    <property type="term" value="C:membrane"/>
    <property type="evidence" value="ECO:0007669"/>
    <property type="project" value="UniProtKB-SubCell"/>
</dbReference>
<name>G4TPR1_SERID</name>
<dbReference type="AlphaFoldDB" id="G4TPR1"/>
<evidence type="ECO:0000313" key="7">
    <source>
        <dbReference type="EMBL" id="CCA73304.1"/>
    </source>
</evidence>
<dbReference type="FunCoup" id="G4TPR1">
    <property type="interactions" value="19"/>
</dbReference>
<feature type="transmembrane region" description="Helical" evidence="6">
    <location>
        <begin position="175"/>
        <end position="197"/>
    </location>
</feature>
<sequence length="629" mass="67858">MSKLSTSPHRISDDAQRQQDEPLLGLSDDPDAYNFVHGASESTPVVSALSGDASVPWYRRPSPAWVLVGTFLAAIALSSTIAPRVELFVKLACQEIHPDYEPMRVYHPAGGVMDWPSSIGTVTIPRPSAKCQSDPAVQQAAARLGATLTTIMGSISCVTAGWWGKFSDRYGRVRLLALTLVGGVCSDLILVFVALASDRLPGGYRFLTVAPVIDGLMGGIATGSAATHAYLSDTTSSANRSRVFSLLLGLLFTGMACGPLIGAQLISWSGDLLSVFYLAALVHFTYLLLTIFILPESLTKERAAANTEQARKQAEDKKLRRQQEVWQDMSVVQRILRVLGHVFFFLEPLSIFVPRKRGPGGRRNWNLLIIAITYGCVALIVGSYQFKFQYANYVYGWTSQQLGTWLSIVGTLRAINLIVILPAFIKYFGPKPQSSQTPGDGNSLPGGLPHSARFDLLVIRLCLCLELVQYSIAIASQTALVWASATIVSSFTGGIGPSLQALAVETFSASEKSHVVRDNDTQSGGDTQASGEEDGPRRESDEGKRSGQNYGQLFGAMAVVQALCSQMLGPAFFGAVFVASIKTFPKGIFVAGMCIIGLALVFISFVRIPRPSPIDSEREPLLSPSHEGE</sequence>
<evidence type="ECO:0000256" key="5">
    <source>
        <dbReference type="SAM" id="MobiDB-lite"/>
    </source>
</evidence>
<evidence type="ECO:0000256" key="2">
    <source>
        <dbReference type="ARBA" id="ARBA00022692"/>
    </source>
</evidence>
<evidence type="ECO:0000256" key="1">
    <source>
        <dbReference type="ARBA" id="ARBA00004141"/>
    </source>
</evidence>
<dbReference type="PANTHER" id="PTHR23507:SF1">
    <property type="entry name" value="FI18259P1-RELATED"/>
    <property type="match status" value="1"/>
</dbReference>
<feature type="region of interest" description="Disordered" evidence="5">
    <location>
        <begin position="1"/>
        <end position="24"/>
    </location>
</feature>
<proteinExistence type="predicted"/>
<keyword evidence="3 6" id="KW-1133">Transmembrane helix</keyword>
<keyword evidence="8" id="KW-1185">Reference proteome</keyword>
<comment type="subcellular location">
    <subcellularLocation>
        <location evidence="1">Membrane</location>
        <topology evidence="1">Multi-pass membrane protein</topology>
    </subcellularLocation>
</comment>
<dbReference type="Proteomes" id="UP000007148">
    <property type="component" value="Unassembled WGS sequence"/>
</dbReference>
<feature type="transmembrane region" description="Helical" evidence="6">
    <location>
        <begin position="365"/>
        <end position="384"/>
    </location>
</feature>
<evidence type="ECO:0008006" key="9">
    <source>
        <dbReference type="Google" id="ProtNLM"/>
    </source>
</evidence>
<comment type="caution">
    <text evidence="7">The sequence shown here is derived from an EMBL/GenBank/DDBJ whole genome shotgun (WGS) entry which is preliminary data.</text>
</comment>
<feature type="transmembrane region" description="Helical" evidence="6">
    <location>
        <begin position="243"/>
        <end position="266"/>
    </location>
</feature>